<reference evidence="1 2" key="1">
    <citation type="journal article" date="2022" name="DNA Res.">
        <title>Chromosomal-level genome assembly of the orchid tree Bauhinia variegata (Leguminosae; Cercidoideae) supports the allotetraploid origin hypothesis of Bauhinia.</title>
        <authorList>
            <person name="Zhong Y."/>
            <person name="Chen Y."/>
            <person name="Zheng D."/>
            <person name="Pang J."/>
            <person name="Liu Y."/>
            <person name="Luo S."/>
            <person name="Meng S."/>
            <person name="Qian L."/>
            <person name="Wei D."/>
            <person name="Dai S."/>
            <person name="Zhou R."/>
        </authorList>
    </citation>
    <scope>NUCLEOTIDE SEQUENCE [LARGE SCALE GENOMIC DNA]</scope>
    <source>
        <strain evidence="1">BV-YZ2020</strain>
    </source>
</reference>
<keyword evidence="2" id="KW-1185">Reference proteome</keyword>
<name>A0ACB9LYQ5_BAUVA</name>
<comment type="caution">
    <text evidence="1">The sequence shown here is derived from an EMBL/GenBank/DDBJ whole genome shotgun (WGS) entry which is preliminary data.</text>
</comment>
<protein>
    <submittedName>
        <fullName evidence="1">Uncharacterized protein</fullName>
    </submittedName>
</protein>
<evidence type="ECO:0000313" key="2">
    <source>
        <dbReference type="Proteomes" id="UP000828941"/>
    </source>
</evidence>
<accession>A0ACB9LYQ5</accession>
<evidence type="ECO:0000313" key="1">
    <source>
        <dbReference type="EMBL" id="KAI4316382.1"/>
    </source>
</evidence>
<organism evidence="1 2">
    <name type="scientific">Bauhinia variegata</name>
    <name type="common">Purple orchid tree</name>
    <name type="synonym">Phanera variegata</name>
    <dbReference type="NCBI Taxonomy" id="167791"/>
    <lineage>
        <taxon>Eukaryota</taxon>
        <taxon>Viridiplantae</taxon>
        <taxon>Streptophyta</taxon>
        <taxon>Embryophyta</taxon>
        <taxon>Tracheophyta</taxon>
        <taxon>Spermatophyta</taxon>
        <taxon>Magnoliopsida</taxon>
        <taxon>eudicotyledons</taxon>
        <taxon>Gunneridae</taxon>
        <taxon>Pentapetalae</taxon>
        <taxon>rosids</taxon>
        <taxon>fabids</taxon>
        <taxon>Fabales</taxon>
        <taxon>Fabaceae</taxon>
        <taxon>Cercidoideae</taxon>
        <taxon>Cercideae</taxon>
        <taxon>Bauhiniinae</taxon>
        <taxon>Bauhinia</taxon>
    </lineage>
</organism>
<dbReference type="Proteomes" id="UP000828941">
    <property type="component" value="Chromosome 10"/>
</dbReference>
<gene>
    <name evidence="1" type="ORF">L6164_024366</name>
</gene>
<proteinExistence type="predicted"/>
<sequence length="165" mass="18691">MILRQLMNTPTGLASEFTILVFKFMVLNMHLEHMNMTLQGFLKWNRSTVLALLSENQFSLEQQILARETFGLTGKSIPRWVNRLARLGLFCNCVLPPGLNETKVRQLPLEDKKLRNQSSRYETCRSPPLSSRPSSAAIKNNSRRRCLTPSSSLIHTSSTSTVAVK</sequence>
<dbReference type="EMBL" id="CM039435">
    <property type="protein sequence ID" value="KAI4316382.1"/>
    <property type="molecule type" value="Genomic_DNA"/>
</dbReference>